<dbReference type="PANTHER" id="PTHR23291">
    <property type="entry name" value="BAX INHIBITOR-RELATED"/>
    <property type="match status" value="1"/>
</dbReference>
<dbReference type="InterPro" id="IPR006214">
    <property type="entry name" value="Bax_inhibitor_1-related"/>
</dbReference>
<protein>
    <submittedName>
        <fullName evidence="6">TMBIM4</fullName>
    </submittedName>
</protein>
<accession>A0ABY6L4X0</accession>
<dbReference type="EMBL" id="CP092875">
    <property type="protein sequence ID" value="UYV76196.1"/>
    <property type="molecule type" value="Genomic_DNA"/>
</dbReference>
<evidence type="ECO:0000256" key="5">
    <source>
        <dbReference type="RuleBase" id="RU004379"/>
    </source>
</evidence>
<name>A0ABY6L4X0_9ARAC</name>
<reference evidence="6 7" key="1">
    <citation type="submission" date="2022-01" db="EMBL/GenBank/DDBJ databases">
        <title>A chromosomal length assembly of Cordylochernes scorpioides.</title>
        <authorList>
            <person name="Zeh D."/>
            <person name="Zeh J."/>
        </authorList>
    </citation>
    <scope>NUCLEOTIDE SEQUENCE [LARGE SCALE GENOMIC DNA]</scope>
    <source>
        <strain evidence="6">IN4F17</strain>
        <tissue evidence="6">Whole Body</tissue>
    </source>
</reference>
<dbReference type="Proteomes" id="UP001235939">
    <property type="component" value="Chromosome 13"/>
</dbReference>
<evidence type="ECO:0000313" key="6">
    <source>
        <dbReference type="EMBL" id="UYV76196.1"/>
    </source>
</evidence>
<evidence type="ECO:0000256" key="2">
    <source>
        <dbReference type="ARBA" id="ARBA00022692"/>
    </source>
</evidence>
<evidence type="ECO:0000256" key="3">
    <source>
        <dbReference type="ARBA" id="ARBA00022989"/>
    </source>
</evidence>
<evidence type="ECO:0000313" key="7">
    <source>
        <dbReference type="Proteomes" id="UP001235939"/>
    </source>
</evidence>
<comment type="caution">
    <text evidence="5">Lacks conserved residue(s) required for the propagation of feature annotation.</text>
</comment>
<keyword evidence="7" id="KW-1185">Reference proteome</keyword>
<gene>
    <name evidence="6" type="ORF">LAZ67_13002992</name>
</gene>
<evidence type="ECO:0000256" key="4">
    <source>
        <dbReference type="ARBA" id="ARBA00023136"/>
    </source>
</evidence>
<proteinExistence type="inferred from homology"/>
<feature type="transmembrane region" description="Helical" evidence="5">
    <location>
        <begin position="45"/>
        <end position="63"/>
    </location>
</feature>
<comment type="subcellular location">
    <subcellularLocation>
        <location evidence="1">Membrane</location>
        <topology evidence="1">Multi-pass membrane protein</topology>
    </subcellularLocation>
</comment>
<feature type="transmembrane region" description="Helical" evidence="5">
    <location>
        <begin position="12"/>
        <end position="33"/>
    </location>
</feature>
<feature type="transmembrane region" description="Helical" evidence="5">
    <location>
        <begin position="99"/>
        <end position="119"/>
    </location>
</feature>
<dbReference type="Pfam" id="PF01027">
    <property type="entry name" value="Bax1-I"/>
    <property type="match status" value="1"/>
</dbReference>
<keyword evidence="4 5" id="KW-0472">Membrane</keyword>
<comment type="similarity">
    <text evidence="5">Belongs to the BI1 family.</text>
</comment>
<organism evidence="6 7">
    <name type="scientific">Cordylochernes scorpioides</name>
    <dbReference type="NCBI Taxonomy" id="51811"/>
    <lineage>
        <taxon>Eukaryota</taxon>
        <taxon>Metazoa</taxon>
        <taxon>Ecdysozoa</taxon>
        <taxon>Arthropoda</taxon>
        <taxon>Chelicerata</taxon>
        <taxon>Arachnida</taxon>
        <taxon>Pseudoscorpiones</taxon>
        <taxon>Cheliferoidea</taxon>
        <taxon>Chernetidae</taxon>
        <taxon>Cordylochernes</taxon>
    </lineage>
</organism>
<keyword evidence="3 5" id="KW-1133">Transmembrane helix</keyword>
<evidence type="ECO:0000256" key="1">
    <source>
        <dbReference type="ARBA" id="ARBA00004141"/>
    </source>
</evidence>
<keyword evidence="2 5" id="KW-0812">Transmembrane</keyword>
<dbReference type="PANTHER" id="PTHR23291:SF50">
    <property type="entry name" value="PROTEIN LIFEGUARD 4"/>
    <property type="match status" value="1"/>
</dbReference>
<sequence>MDCCFPAFLRKVYGILSFQILLTILVTSVAMFSPIVRFFINENQWMVGVSFLLALGLLFGLMVKGREFPTNYILLALFEKCGELANRQCDAATYYDQMVVLQAFLLTLTVTVGLTVYTFQTRRDFSSWKSG</sequence>